<accession>A0A5B7FV57</accession>
<keyword evidence="1" id="KW-0472">Membrane</keyword>
<feature type="transmembrane region" description="Helical" evidence="1">
    <location>
        <begin position="42"/>
        <end position="75"/>
    </location>
</feature>
<name>A0A5B7FV57_PORTR</name>
<dbReference type="EMBL" id="VSRR010010318">
    <property type="protein sequence ID" value="MPC51650.1"/>
    <property type="molecule type" value="Genomic_DNA"/>
</dbReference>
<protein>
    <submittedName>
        <fullName evidence="2">Uncharacterized protein</fullName>
    </submittedName>
</protein>
<dbReference type="AlphaFoldDB" id="A0A5B7FV57"/>
<evidence type="ECO:0000256" key="1">
    <source>
        <dbReference type="SAM" id="Phobius"/>
    </source>
</evidence>
<evidence type="ECO:0000313" key="2">
    <source>
        <dbReference type="EMBL" id="MPC51650.1"/>
    </source>
</evidence>
<gene>
    <name evidence="2" type="ORF">E2C01_045501</name>
</gene>
<dbReference type="Proteomes" id="UP000324222">
    <property type="component" value="Unassembled WGS sequence"/>
</dbReference>
<keyword evidence="3" id="KW-1185">Reference proteome</keyword>
<evidence type="ECO:0000313" key="3">
    <source>
        <dbReference type="Proteomes" id="UP000324222"/>
    </source>
</evidence>
<comment type="caution">
    <text evidence="2">The sequence shown here is derived from an EMBL/GenBank/DDBJ whole genome shotgun (WGS) entry which is preliminary data.</text>
</comment>
<reference evidence="2 3" key="1">
    <citation type="submission" date="2019-05" db="EMBL/GenBank/DDBJ databases">
        <title>Another draft genome of Portunus trituberculatus and its Hox gene families provides insights of decapod evolution.</title>
        <authorList>
            <person name="Jeong J.-H."/>
            <person name="Song I."/>
            <person name="Kim S."/>
            <person name="Choi T."/>
            <person name="Kim D."/>
            <person name="Ryu S."/>
            <person name="Kim W."/>
        </authorList>
    </citation>
    <scope>NUCLEOTIDE SEQUENCE [LARGE SCALE GENOMIC DNA]</scope>
    <source>
        <tissue evidence="2">Muscle</tissue>
    </source>
</reference>
<sequence length="126" mass="14168">MSALKEAWEVMMEQTREERGSDRHLQNLSDKEELSDVDPEAWWWWGGGGGGVTCLMSYGIAIIIIIIIIIIVIIIMTPTIPKTPPQLPPLVCVFYRSIPVHPSKTSYNSFSSLPTPHFYLLPSQAI</sequence>
<organism evidence="2 3">
    <name type="scientific">Portunus trituberculatus</name>
    <name type="common">Swimming crab</name>
    <name type="synonym">Neptunus trituberculatus</name>
    <dbReference type="NCBI Taxonomy" id="210409"/>
    <lineage>
        <taxon>Eukaryota</taxon>
        <taxon>Metazoa</taxon>
        <taxon>Ecdysozoa</taxon>
        <taxon>Arthropoda</taxon>
        <taxon>Crustacea</taxon>
        <taxon>Multicrustacea</taxon>
        <taxon>Malacostraca</taxon>
        <taxon>Eumalacostraca</taxon>
        <taxon>Eucarida</taxon>
        <taxon>Decapoda</taxon>
        <taxon>Pleocyemata</taxon>
        <taxon>Brachyura</taxon>
        <taxon>Eubrachyura</taxon>
        <taxon>Portunoidea</taxon>
        <taxon>Portunidae</taxon>
        <taxon>Portuninae</taxon>
        <taxon>Portunus</taxon>
    </lineage>
</organism>
<keyword evidence="1" id="KW-0812">Transmembrane</keyword>
<keyword evidence="1" id="KW-1133">Transmembrane helix</keyword>
<proteinExistence type="predicted"/>